<evidence type="ECO:0000256" key="4">
    <source>
        <dbReference type="ARBA" id="ARBA00022525"/>
    </source>
</evidence>
<feature type="region of interest" description="Disordered" evidence="13">
    <location>
        <begin position="1"/>
        <end position="53"/>
    </location>
</feature>
<dbReference type="GO" id="GO:0005576">
    <property type="term" value="C:extracellular region"/>
    <property type="evidence" value="ECO:0007669"/>
    <property type="project" value="UniProtKB-SubCell"/>
</dbReference>
<dbReference type="EC" id="5.3.2.1" evidence="9"/>
<keyword evidence="15" id="KW-1185">Reference proteome</keyword>
<evidence type="ECO:0000256" key="11">
    <source>
        <dbReference type="ARBA" id="ARBA00041912"/>
    </source>
</evidence>
<comment type="similarity">
    <text evidence="2">Belongs to the MIF family.</text>
</comment>
<dbReference type="EC" id="5.3.3.12" evidence="8"/>
<feature type="region of interest" description="Disordered" evidence="13">
    <location>
        <begin position="254"/>
        <end position="286"/>
    </location>
</feature>
<dbReference type="OrthoDB" id="255819at2759"/>
<proteinExistence type="inferred from homology"/>
<evidence type="ECO:0000256" key="8">
    <source>
        <dbReference type="ARBA" id="ARBA00038932"/>
    </source>
</evidence>
<dbReference type="Proteomes" id="UP000191285">
    <property type="component" value="Unassembled WGS sequence"/>
</dbReference>
<evidence type="ECO:0000313" key="15">
    <source>
        <dbReference type="Proteomes" id="UP000191285"/>
    </source>
</evidence>
<evidence type="ECO:0000256" key="7">
    <source>
        <dbReference type="ARBA" id="ARBA00036823"/>
    </source>
</evidence>
<evidence type="ECO:0000256" key="5">
    <source>
        <dbReference type="ARBA" id="ARBA00023235"/>
    </source>
</evidence>
<dbReference type="PANTHER" id="PTHR11954">
    <property type="entry name" value="D-DOPACHROME DECARBOXYLASE"/>
    <property type="match status" value="1"/>
</dbReference>
<dbReference type="AlphaFoldDB" id="A0A1V6SU56"/>
<evidence type="ECO:0000256" key="2">
    <source>
        <dbReference type="ARBA" id="ARBA00005851"/>
    </source>
</evidence>
<evidence type="ECO:0000256" key="10">
    <source>
        <dbReference type="ARBA" id="ARBA00041631"/>
    </source>
</evidence>
<sequence>MDPSKSNKPPLPRLATNISPEEHGRRSVFARSNSPDSNIKPERPVGVPSLFPDENINPGARHTPAFAIAHTKGKSVEELPTTQKQEARSTYYEEYFSSRGSHNSPRERIIQDSVVIAELTTSAKITNLATLMMDFSRHLAMIYHRPEAAILLTVNQDTALSFGNISLPGYLLKIYALPSVIAPTINARCTEMISNELQDQLNINPELGVIVFIQIPHDNLATNGTTAGNELARMERSEQVSSPNIFGSIGRSFSRRRLKSSSGETSGPLSPPPGFTPVVSPGRTPISASDDIAAVERRHQIGVKQSVQSFVRRRLRDRGAAAKNDEEEEEAAEAEATQTPKVEMETLKLKREVRFEDEDQRGQ</sequence>
<dbReference type="GO" id="GO:0004167">
    <property type="term" value="F:dopachrome isomerase activity"/>
    <property type="evidence" value="ECO:0007669"/>
    <property type="project" value="UniProtKB-EC"/>
</dbReference>
<accession>A0A1V6SU56</accession>
<keyword evidence="4" id="KW-0964">Secreted</keyword>
<dbReference type="InterPro" id="IPR001398">
    <property type="entry name" value="Macrophage_inhib_fac"/>
</dbReference>
<evidence type="ECO:0000313" key="14">
    <source>
        <dbReference type="EMBL" id="OQE17547.1"/>
    </source>
</evidence>
<dbReference type="GO" id="GO:0050178">
    <property type="term" value="F:phenylpyruvate tautomerase activity"/>
    <property type="evidence" value="ECO:0007669"/>
    <property type="project" value="UniProtKB-EC"/>
</dbReference>
<protein>
    <recommendedName>
        <fullName evidence="12">L-dopachrome isomerase</fullName>
        <ecNumber evidence="9">5.3.2.1</ecNumber>
        <ecNumber evidence="8">5.3.3.12</ecNumber>
    </recommendedName>
    <alternativeName>
        <fullName evidence="10">L-dopachrome tautomerase</fullName>
    </alternativeName>
    <alternativeName>
        <fullName evidence="11">Phenylpyruvate tautomerase</fullName>
    </alternativeName>
</protein>
<comment type="catalytic activity">
    <reaction evidence="7">
        <text>L-dopachrome = 5,6-dihydroxyindole-2-carboxylate</text>
        <dbReference type="Rhea" id="RHEA:13041"/>
        <dbReference type="ChEBI" id="CHEBI:16875"/>
        <dbReference type="ChEBI" id="CHEBI:57509"/>
        <dbReference type="EC" id="5.3.3.12"/>
    </reaction>
</comment>
<dbReference type="InterPro" id="IPR014347">
    <property type="entry name" value="Tautomerase/MIF_sf"/>
</dbReference>
<dbReference type="PANTHER" id="PTHR11954:SF6">
    <property type="entry name" value="MACROPHAGE MIGRATION INHIBITORY FACTOR"/>
    <property type="match status" value="1"/>
</dbReference>
<dbReference type="EMBL" id="MLKD01000020">
    <property type="protein sequence ID" value="OQE17547.1"/>
    <property type="molecule type" value="Genomic_DNA"/>
</dbReference>
<evidence type="ECO:0000256" key="9">
    <source>
        <dbReference type="ARBA" id="ARBA00039086"/>
    </source>
</evidence>
<keyword evidence="5" id="KW-0413">Isomerase</keyword>
<name>A0A1V6SU56_9EURO</name>
<evidence type="ECO:0000256" key="1">
    <source>
        <dbReference type="ARBA" id="ARBA00004613"/>
    </source>
</evidence>
<evidence type="ECO:0000256" key="3">
    <source>
        <dbReference type="ARBA" id="ARBA00022514"/>
    </source>
</evidence>
<feature type="region of interest" description="Disordered" evidence="13">
    <location>
        <begin position="317"/>
        <end position="363"/>
    </location>
</feature>
<evidence type="ECO:0000256" key="12">
    <source>
        <dbReference type="ARBA" id="ARBA00042730"/>
    </source>
</evidence>
<gene>
    <name evidence="14" type="ORF">PENSTE_c020G07419</name>
</gene>
<evidence type="ECO:0000256" key="13">
    <source>
        <dbReference type="SAM" id="MobiDB-lite"/>
    </source>
</evidence>
<evidence type="ECO:0000256" key="6">
    <source>
        <dbReference type="ARBA" id="ARBA00036735"/>
    </source>
</evidence>
<comment type="caution">
    <text evidence="14">The sequence shown here is derived from an EMBL/GenBank/DDBJ whole genome shotgun (WGS) entry which is preliminary data.</text>
</comment>
<dbReference type="Gene3D" id="3.30.429.10">
    <property type="entry name" value="Macrophage Migration Inhibitory Factor"/>
    <property type="match status" value="1"/>
</dbReference>
<dbReference type="SUPFAM" id="SSF55331">
    <property type="entry name" value="Tautomerase/MIF"/>
    <property type="match status" value="1"/>
</dbReference>
<comment type="subcellular location">
    <subcellularLocation>
        <location evidence="1">Secreted</location>
    </subcellularLocation>
</comment>
<feature type="compositionally biased region" description="Basic and acidic residues" evidence="13">
    <location>
        <begin position="342"/>
        <end position="363"/>
    </location>
</feature>
<dbReference type="Pfam" id="PF01187">
    <property type="entry name" value="MIF"/>
    <property type="match status" value="1"/>
</dbReference>
<dbReference type="STRING" id="303698.A0A1V6SU56"/>
<organism evidence="14 15">
    <name type="scientific">Penicillium steckii</name>
    <dbReference type="NCBI Taxonomy" id="303698"/>
    <lineage>
        <taxon>Eukaryota</taxon>
        <taxon>Fungi</taxon>
        <taxon>Dikarya</taxon>
        <taxon>Ascomycota</taxon>
        <taxon>Pezizomycotina</taxon>
        <taxon>Eurotiomycetes</taxon>
        <taxon>Eurotiomycetidae</taxon>
        <taxon>Eurotiales</taxon>
        <taxon>Aspergillaceae</taxon>
        <taxon>Penicillium</taxon>
    </lineage>
</organism>
<keyword evidence="3" id="KW-0202">Cytokine</keyword>
<comment type="catalytic activity">
    <reaction evidence="6">
        <text>3-phenylpyruvate = enol-phenylpyruvate</text>
        <dbReference type="Rhea" id="RHEA:17097"/>
        <dbReference type="ChEBI" id="CHEBI:16815"/>
        <dbReference type="ChEBI" id="CHEBI:18005"/>
        <dbReference type="EC" id="5.3.2.1"/>
    </reaction>
</comment>
<reference evidence="15" key="1">
    <citation type="journal article" date="2017" name="Nat. Microbiol.">
        <title>Global analysis of biosynthetic gene clusters reveals vast potential of secondary metabolite production in Penicillium species.</title>
        <authorList>
            <person name="Nielsen J.C."/>
            <person name="Grijseels S."/>
            <person name="Prigent S."/>
            <person name="Ji B."/>
            <person name="Dainat J."/>
            <person name="Nielsen K.F."/>
            <person name="Frisvad J.C."/>
            <person name="Workman M."/>
            <person name="Nielsen J."/>
        </authorList>
    </citation>
    <scope>NUCLEOTIDE SEQUENCE [LARGE SCALE GENOMIC DNA]</scope>
    <source>
        <strain evidence="15">IBT 24891</strain>
    </source>
</reference>